<dbReference type="EMBL" id="SNVX01000004">
    <property type="protein sequence ID" value="TDN59518.1"/>
    <property type="molecule type" value="Genomic_DNA"/>
</dbReference>
<dbReference type="RefSeq" id="WP_133460949.1">
    <property type="nucleotide sequence ID" value="NZ_SNVX01000004.1"/>
</dbReference>
<dbReference type="PANTHER" id="PTHR33420:SF27">
    <property type="entry name" value="PROTEIN FIMG"/>
    <property type="match status" value="1"/>
</dbReference>
<feature type="domain" description="Fimbrial-type adhesion" evidence="1">
    <location>
        <begin position="47"/>
        <end position="199"/>
    </location>
</feature>
<dbReference type="SUPFAM" id="SSF49401">
    <property type="entry name" value="Bacterial adhesins"/>
    <property type="match status" value="1"/>
</dbReference>
<gene>
    <name evidence="2" type="ORF">EC847_104122</name>
</gene>
<dbReference type="GO" id="GO:0009289">
    <property type="term" value="C:pilus"/>
    <property type="evidence" value="ECO:0007669"/>
    <property type="project" value="InterPro"/>
</dbReference>
<keyword evidence="3" id="KW-1185">Reference proteome</keyword>
<dbReference type="InterPro" id="IPR008966">
    <property type="entry name" value="Adhesion_dom_sf"/>
</dbReference>
<dbReference type="Proteomes" id="UP000295530">
    <property type="component" value="Unassembled WGS sequence"/>
</dbReference>
<reference evidence="2 3" key="1">
    <citation type="submission" date="2019-03" db="EMBL/GenBank/DDBJ databases">
        <title>Genomic analyses of the natural microbiome of Caenorhabditis elegans.</title>
        <authorList>
            <person name="Samuel B."/>
        </authorList>
    </citation>
    <scope>NUCLEOTIDE SEQUENCE [LARGE SCALE GENOMIC DNA]</scope>
    <source>
        <strain evidence="2 3">BIGb0156</strain>
    </source>
</reference>
<organism evidence="2 3">
    <name type="scientific">Scandinavium goeteborgense</name>
    <dbReference type="NCBI Taxonomy" id="1851514"/>
    <lineage>
        <taxon>Bacteria</taxon>
        <taxon>Pseudomonadati</taxon>
        <taxon>Pseudomonadota</taxon>
        <taxon>Gammaproteobacteria</taxon>
        <taxon>Enterobacterales</taxon>
        <taxon>Enterobacteriaceae</taxon>
        <taxon>Scandinavium</taxon>
    </lineage>
</organism>
<dbReference type="Gene3D" id="2.60.40.1090">
    <property type="entry name" value="Fimbrial-type adhesion domain"/>
    <property type="match status" value="1"/>
</dbReference>
<dbReference type="PANTHER" id="PTHR33420">
    <property type="entry name" value="FIMBRIAL SUBUNIT ELFA-RELATED"/>
    <property type="match status" value="1"/>
</dbReference>
<comment type="caution">
    <text evidence="2">The sequence shown here is derived from an EMBL/GenBank/DDBJ whole genome shotgun (WGS) entry which is preliminary data.</text>
</comment>
<dbReference type="OrthoDB" id="6625840at2"/>
<dbReference type="GO" id="GO:0043709">
    <property type="term" value="P:cell adhesion involved in single-species biofilm formation"/>
    <property type="evidence" value="ECO:0007669"/>
    <property type="project" value="TreeGrafter"/>
</dbReference>
<evidence type="ECO:0000313" key="3">
    <source>
        <dbReference type="Proteomes" id="UP000295530"/>
    </source>
</evidence>
<dbReference type="InterPro" id="IPR036937">
    <property type="entry name" value="Adhesion_dom_fimbrial_sf"/>
</dbReference>
<name>A0A4R6EL13_SCAGO</name>
<proteinExistence type="predicted"/>
<dbReference type="InterPro" id="IPR050263">
    <property type="entry name" value="Bact_Fimbrial_Adh_Pro"/>
</dbReference>
<dbReference type="AlphaFoldDB" id="A0A4R6EL13"/>
<evidence type="ECO:0000313" key="2">
    <source>
        <dbReference type="EMBL" id="TDN59518.1"/>
    </source>
</evidence>
<evidence type="ECO:0000259" key="1">
    <source>
        <dbReference type="Pfam" id="PF00419"/>
    </source>
</evidence>
<sequence>MSYLQQPDYALKFIPLMLRHYLLGLLLLSVPVSQGLAASDKDILQFNVTGNIIDGTCNVTKPEIVDLGKYYWKDFAVAGGNTGNVPVTIAFDGCTAGLTQATIAFSGTPYSEDLAYGSVIYANQVTVQAGGATDVGLQLFIRDRDHPLNGVALANGVNYPVEIDANHSGSMTFESRMYTPHGKPTPGAFSSAITLNVMYN</sequence>
<dbReference type="InterPro" id="IPR000259">
    <property type="entry name" value="Adhesion_dom_fimbrial"/>
</dbReference>
<dbReference type="Pfam" id="PF00419">
    <property type="entry name" value="Fimbrial"/>
    <property type="match status" value="1"/>
</dbReference>
<accession>A0A4R6EL13</accession>
<protein>
    <submittedName>
        <fullName evidence="2">Type 1 fimbria pilin</fullName>
    </submittedName>
</protein>